<proteinExistence type="predicted"/>
<dbReference type="AlphaFoldDB" id="J3L7J3"/>
<evidence type="ECO:0000313" key="2">
    <source>
        <dbReference type="Proteomes" id="UP000006038"/>
    </source>
</evidence>
<organism evidence="1">
    <name type="scientific">Oryza brachyantha</name>
    <name type="common">malo sina</name>
    <dbReference type="NCBI Taxonomy" id="4533"/>
    <lineage>
        <taxon>Eukaryota</taxon>
        <taxon>Viridiplantae</taxon>
        <taxon>Streptophyta</taxon>
        <taxon>Embryophyta</taxon>
        <taxon>Tracheophyta</taxon>
        <taxon>Spermatophyta</taxon>
        <taxon>Magnoliopsida</taxon>
        <taxon>Liliopsida</taxon>
        <taxon>Poales</taxon>
        <taxon>Poaceae</taxon>
        <taxon>BOP clade</taxon>
        <taxon>Oryzoideae</taxon>
        <taxon>Oryzeae</taxon>
        <taxon>Oryzinae</taxon>
        <taxon>Oryza</taxon>
    </lineage>
</organism>
<dbReference type="Gramene" id="OB01G51990.1">
    <property type="protein sequence ID" value="OB01G51990.1"/>
    <property type="gene ID" value="OB01G51990"/>
</dbReference>
<reference evidence="1" key="1">
    <citation type="journal article" date="2013" name="Nat. Commun.">
        <title>Whole-genome sequencing of Oryza brachyantha reveals mechanisms underlying Oryza genome evolution.</title>
        <authorList>
            <person name="Chen J."/>
            <person name="Huang Q."/>
            <person name="Gao D."/>
            <person name="Wang J."/>
            <person name="Lang Y."/>
            <person name="Liu T."/>
            <person name="Li B."/>
            <person name="Bai Z."/>
            <person name="Luis Goicoechea J."/>
            <person name="Liang C."/>
            <person name="Chen C."/>
            <person name="Zhang W."/>
            <person name="Sun S."/>
            <person name="Liao Y."/>
            <person name="Zhang X."/>
            <person name="Yang L."/>
            <person name="Song C."/>
            <person name="Wang M."/>
            <person name="Shi J."/>
            <person name="Liu G."/>
            <person name="Liu J."/>
            <person name="Zhou H."/>
            <person name="Zhou W."/>
            <person name="Yu Q."/>
            <person name="An N."/>
            <person name="Chen Y."/>
            <person name="Cai Q."/>
            <person name="Wang B."/>
            <person name="Liu B."/>
            <person name="Min J."/>
            <person name="Huang Y."/>
            <person name="Wu H."/>
            <person name="Li Z."/>
            <person name="Zhang Y."/>
            <person name="Yin Y."/>
            <person name="Song W."/>
            <person name="Jiang J."/>
            <person name="Jackson S.A."/>
            <person name="Wing R.A."/>
            <person name="Wang J."/>
            <person name="Chen M."/>
        </authorList>
    </citation>
    <scope>NUCLEOTIDE SEQUENCE [LARGE SCALE GENOMIC DNA]</scope>
    <source>
        <strain evidence="1">cv. IRGC 101232</strain>
    </source>
</reference>
<dbReference type="Proteomes" id="UP000006038">
    <property type="component" value="Chromosome 1"/>
</dbReference>
<name>J3L7J3_ORYBR</name>
<keyword evidence="2" id="KW-1185">Reference proteome</keyword>
<dbReference type="EnsemblPlants" id="OB01G51990.1">
    <property type="protein sequence ID" value="OB01G51990.1"/>
    <property type="gene ID" value="OB01G51990"/>
</dbReference>
<evidence type="ECO:0000313" key="1">
    <source>
        <dbReference type="EnsemblPlants" id="OB01G51990.1"/>
    </source>
</evidence>
<dbReference type="HOGENOM" id="CLU_2797984_0_0_1"/>
<protein>
    <submittedName>
        <fullName evidence="1">Uncharacterized protein</fullName>
    </submittedName>
</protein>
<accession>J3L7J3</accession>
<reference evidence="1" key="2">
    <citation type="submission" date="2013-04" db="UniProtKB">
        <authorList>
            <consortium name="EnsemblPlants"/>
        </authorList>
    </citation>
    <scope>IDENTIFICATION</scope>
</reference>
<sequence>MIKRKMLVIVHTSKSLISYGFIWRLELISWGKREDDIQPHLLSYAYAYKPKFKFLILNLEWILGVLSS</sequence>